<dbReference type="EMBL" id="SPLM01000074">
    <property type="protein sequence ID" value="TMW62328.1"/>
    <property type="molecule type" value="Genomic_DNA"/>
</dbReference>
<dbReference type="InterPro" id="IPR044752">
    <property type="entry name" value="PIN-like_EXO1"/>
</dbReference>
<comment type="cofactor">
    <cofactor evidence="7">
        <name>Mg(2+)</name>
        <dbReference type="ChEBI" id="CHEBI:18420"/>
    </cofactor>
    <text evidence="7">Binds 2 magnesium ions per subunit. They probably participate in the reaction catalyzed by the enzyme. May bind an additional third magnesium ion after substrate binding.</text>
</comment>
<dbReference type="FunFam" id="3.40.50.1010:FF:000002">
    <property type="entry name" value="Exonuclease 1, putative"/>
    <property type="match status" value="1"/>
</dbReference>
<dbReference type="PANTHER" id="PTHR11081:SF8">
    <property type="entry name" value="EXONUCLEASE 1"/>
    <property type="match status" value="1"/>
</dbReference>
<comment type="similarity">
    <text evidence="7">Belongs to the XPG/RAD2 endonuclease family. EXO1 subfamily.</text>
</comment>
<dbReference type="PANTHER" id="PTHR11081">
    <property type="entry name" value="FLAP ENDONUCLEASE FAMILY MEMBER"/>
    <property type="match status" value="1"/>
</dbReference>
<dbReference type="PRINTS" id="PR00853">
    <property type="entry name" value="XPGRADSUPER"/>
</dbReference>
<evidence type="ECO:0000256" key="5">
    <source>
        <dbReference type="ARBA" id="ARBA00023204"/>
    </source>
</evidence>
<dbReference type="SUPFAM" id="SSF88723">
    <property type="entry name" value="PIN domain-like"/>
    <property type="match status" value="1"/>
</dbReference>
<reference evidence="10" key="1">
    <citation type="submission" date="2019-03" db="EMBL/GenBank/DDBJ databases">
        <title>Long read genome sequence of the mycoparasitic Pythium oligandrum ATCC 38472 isolated from sugarbeet rhizosphere.</title>
        <authorList>
            <person name="Gaulin E."/>
        </authorList>
    </citation>
    <scope>NUCLEOTIDE SEQUENCE</scope>
    <source>
        <strain evidence="10">ATCC 38472_TT</strain>
    </source>
</reference>
<dbReference type="GO" id="GO:0006281">
    <property type="term" value="P:DNA repair"/>
    <property type="evidence" value="ECO:0007669"/>
    <property type="project" value="UniProtKB-UniRule"/>
</dbReference>
<proteinExistence type="inferred from homology"/>
<evidence type="ECO:0000259" key="9">
    <source>
        <dbReference type="SMART" id="SM00485"/>
    </source>
</evidence>
<comment type="subcellular location">
    <subcellularLocation>
        <location evidence="1 7">Nucleus</location>
    </subcellularLocation>
</comment>
<dbReference type="Gene3D" id="3.40.50.1010">
    <property type="entry name" value="5'-nuclease"/>
    <property type="match status" value="1"/>
</dbReference>
<keyword evidence="7" id="KW-0269">Exonuclease</keyword>
<protein>
    <recommendedName>
        <fullName evidence="7">Exonuclease 1</fullName>
        <ecNumber evidence="7">3.1.-.-</ecNumber>
    </recommendedName>
</protein>
<feature type="domain" description="XPG N-terminal" evidence="9">
    <location>
        <begin position="1"/>
        <end position="99"/>
    </location>
</feature>
<evidence type="ECO:0000313" key="11">
    <source>
        <dbReference type="Proteomes" id="UP000794436"/>
    </source>
</evidence>
<dbReference type="AlphaFoldDB" id="A0A8K1CG03"/>
<keyword evidence="7" id="KW-0460">Magnesium</keyword>
<organism evidence="10 11">
    <name type="scientific">Pythium oligandrum</name>
    <name type="common">Mycoparasitic fungus</name>
    <dbReference type="NCBI Taxonomy" id="41045"/>
    <lineage>
        <taxon>Eukaryota</taxon>
        <taxon>Sar</taxon>
        <taxon>Stramenopiles</taxon>
        <taxon>Oomycota</taxon>
        <taxon>Peronosporomycetes</taxon>
        <taxon>Pythiales</taxon>
        <taxon>Pythiaceae</taxon>
        <taxon>Pythium</taxon>
    </lineage>
</organism>
<keyword evidence="7" id="KW-0378">Hydrolase</keyword>
<dbReference type="GO" id="GO:0046872">
    <property type="term" value="F:metal ion binding"/>
    <property type="evidence" value="ECO:0007669"/>
    <property type="project" value="UniProtKB-UniRule"/>
</dbReference>
<keyword evidence="6 7" id="KW-0539">Nucleus</keyword>
<dbReference type="Proteomes" id="UP000794436">
    <property type="component" value="Unassembled WGS sequence"/>
</dbReference>
<dbReference type="GO" id="GO:0005634">
    <property type="term" value="C:nucleus"/>
    <property type="evidence" value="ECO:0007669"/>
    <property type="project" value="UniProtKB-SubCell"/>
</dbReference>
<dbReference type="GO" id="GO:0017108">
    <property type="term" value="F:5'-flap endonuclease activity"/>
    <property type="evidence" value="ECO:0007669"/>
    <property type="project" value="TreeGrafter"/>
</dbReference>
<dbReference type="SMART" id="SM00484">
    <property type="entry name" value="XPGI"/>
    <property type="match status" value="1"/>
</dbReference>
<feature type="domain" description="XPG-I" evidence="8">
    <location>
        <begin position="138"/>
        <end position="206"/>
    </location>
</feature>
<evidence type="ECO:0000256" key="3">
    <source>
        <dbReference type="ARBA" id="ARBA00022763"/>
    </source>
</evidence>
<keyword evidence="7" id="KW-0479">Metal-binding</keyword>
<evidence type="ECO:0000256" key="4">
    <source>
        <dbReference type="ARBA" id="ARBA00023128"/>
    </source>
</evidence>
<dbReference type="Pfam" id="PF00867">
    <property type="entry name" value="XPG_I"/>
    <property type="match status" value="1"/>
</dbReference>
<dbReference type="GO" id="GO:0003677">
    <property type="term" value="F:DNA binding"/>
    <property type="evidence" value="ECO:0007669"/>
    <property type="project" value="UniProtKB-UniRule"/>
</dbReference>
<keyword evidence="5 7" id="KW-0234">DNA repair</keyword>
<dbReference type="SMART" id="SM00485">
    <property type="entry name" value="XPGN"/>
    <property type="match status" value="1"/>
</dbReference>
<keyword evidence="7" id="KW-0267">Excision nuclease</keyword>
<keyword evidence="7" id="KW-0540">Nuclease</keyword>
<evidence type="ECO:0000313" key="10">
    <source>
        <dbReference type="EMBL" id="TMW62328.1"/>
    </source>
</evidence>
<dbReference type="InterPro" id="IPR006086">
    <property type="entry name" value="XPG-I_dom"/>
</dbReference>
<comment type="caution">
    <text evidence="10">The sequence shown here is derived from an EMBL/GenBank/DDBJ whole genome shotgun (WGS) entry which is preliminary data.</text>
</comment>
<evidence type="ECO:0000256" key="2">
    <source>
        <dbReference type="ARBA" id="ARBA00022553"/>
    </source>
</evidence>
<dbReference type="InterPro" id="IPR019974">
    <property type="entry name" value="XPG_CS"/>
</dbReference>
<dbReference type="CDD" id="cd09857">
    <property type="entry name" value="PIN_EXO1"/>
    <property type="match status" value="1"/>
</dbReference>
<dbReference type="PROSITE" id="PS00841">
    <property type="entry name" value="XPG_1"/>
    <property type="match status" value="1"/>
</dbReference>
<evidence type="ECO:0000259" key="8">
    <source>
        <dbReference type="SMART" id="SM00484"/>
    </source>
</evidence>
<evidence type="ECO:0000256" key="6">
    <source>
        <dbReference type="ARBA" id="ARBA00023242"/>
    </source>
</evidence>
<comment type="function">
    <text evidence="7">5'-&gt;3' double-stranded DNA exonuclease which may also possess a cryptic 3'-&gt;5' double-stranded DNA exonuclease activity. Functions in DNA mismatch repair.</text>
</comment>
<name>A0A8K1CG03_PYTOL</name>
<dbReference type="EC" id="3.1.-.-" evidence="7"/>
<dbReference type="GO" id="GO:0035312">
    <property type="term" value="F:5'-3' DNA exonuclease activity"/>
    <property type="evidence" value="ECO:0007669"/>
    <property type="project" value="UniProtKB-UniRule"/>
</dbReference>
<dbReference type="InterPro" id="IPR006085">
    <property type="entry name" value="XPG_DNA_repair_N"/>
</dbReference>
<keyword evidence="2" id="KW-0597">Phosphoprotein</keyword>
<keyword evidence="4" id="KW-0496">Mitochondrion</keyword>
<keyword evidence="7" id="KW-0238">DNA-binding</keyword>
<sequence length="229" mass="25587">MGVQGLLPMLKSVMDQVHVAKYKGKRVGIDASGWLYKGCYSCAMDVVLGRDTDAYLNFCLQQIKLFQEHEITPIFVFDGAPLPAKAEQNASRNRTRSMWKTKAMRILEDGDEAGAVTAFNKAVSVTNDMVMKLIAILRRMEIQYYVAPYEADAQLAYLSRSKIIDVVISEDSDCIPYGCRTVLFKITADGWASELKRRSLGANEDLSFVGWTEEMVSAIVASAEHHRSD</sequence>
<gene>
    <name evidence="10" type="ORF">Poli38472_009821</name>
</gene>
<dbReference type="InterPro" id="IPR029060">
    <property type="entry name" value="PIN-like_dom_sf"/>
</dbReference>
<evidence type="ECO:0000256" key="7">
    <source>
        <dbReference type="RuleBase" id="RU910737"/>
    </source>
</evidence>
<evidence type="ECO:0000256" key="1">
    <source>
        <dbReference type="ARBA" id="ARBA00004123"/>
    </source>
</evidence>
<dbReference type="Pfam" id="PF00752">
    <property type="entry name" value="XPG_N"/>
    <property type="match status" value="1"/>
</dbReference>
<accession>A0A8K1CG03</accession>
<keyword evidence="11" id="KW-1185">Reference proteome</keyword>
<keyword evidence="3 7" id="KW-0227">DNA damage</keyword>
<dbReference type="InterPro" id="IPR006084">
    <property type="entry name" value="XPG/Rad2"/>
</dbReference>
<keyword evidence="7" id="KW-0228">DNA excision</keyword>
<dbReference type="OrthoDB" id="26491at2759"/>